<evidence type="ECO:0000256" key="1">
    <source>
        <dbReference type="SAM" id="MobiDB-lite"/>
    </source>
</evidence>
<accession>A0A0E9T3K2</accession>
<name>A0A0E9T3K2_ANGAN</name>
<evidence type="ECO:0000313" key="2">
    <source>
        <dbReference type="EMBL" id="JAH47550.1"/>
    </source>
</evidence>
<reference evidence="2" key="1">
    <citation type="submission" date="2014-11" db="EMBL/GenBank/DDBJ databases">
        <authorList>
            <person name="Amaro Gonzalez C."/>
        </authorList>
    </citation>
    <scope>NUCLEOTIDE SEQUENCE</scope>
</reference>
<proteinExistence type="predicted"/>
<dbReference type="AlphaFoldDB" id="A0A0E9T3K2"/>
<organism evidence="2">
    <name type="scientific">Anguilla anguilla</name>
    <name type="common">European freshwater eel</name>
    <name type="synonym">Muraena anguilla</name>
    <dbReference type="NCBI Taxonomy" id="7936"/>
    <lineage>
        <taxon>Eukaryota</taxon>
        <taxon>Metazoa</taxon>
        <taxon>Chordata</taxon>
        <taxon>Craniata</taxon>
        <taxon>Vertebrata</taxon>
        <taxon>Euteleostomi</taxon>
        <taxon>Actinopterygii</taxon>
        <taxon>Neopterygii</taxon>
        <taxon>Teleostei</taxon>
        <taxon>Anguilliformes</taxon>
        <taxon>Anguillidae</taxon>
        <taxon>Anguilla</taxon>
    </lineage>
</organism>
<protein>
    <submittedName>
        <fullName evidence="2">Uncharacterized protein</fullName>
    </submittedName>
</protein>
<reference evidence="2" key="2">
    <citation type="journal article" date="2015" name="Fish Shellfish Immunol.">
        <title>Early steps in the European eel (Anguilla anguilla)-Vibrio vulnificus interaction in the gills: Role of the RtxA13 toxin.</title>
        <authorList>
            <person name="Callol A."/>
            <person name="Pajuelo D."/>
            <person name="Ebbesson L."/>
            <person name="Teles M."/>
            <person name="MacKenzie S."/>
            <person name="Amaro C."/>
        </authorList>
    </citation>
    <scope>NUCLEOTIDE SEQUENCE</scope>
</reference>
<dbReference type="EMBL" id="GBXM01061027">
    <property type="protein sequence ID" value="JAH47550.1"/>
    <property type="molecule type" value="Transcribed_RNA"/>
</dbReference>
<sequence length="53" mass="5968">MKPCTDERAQGQGSNATAHAPYTCSTPGWPDRDTGNHFFSKIINKNTIFFLFF</sequence>
<feature type="region of interest" description="Disordered" evidence="1">
    <location>
        <begin position="1"/>
        <end position="22"/>
    </location>
</feature>